<feature type="disulfide bond" evidence="2">
    <location>
        <begin position="176"/>
        <end position="190"/>
    </location>
</feature>
<dbReference type="EMBL" id="JMSE01001519">
    <property type="protein sequence ID" value="KDN60344.1"/>
    <property type="molecule type" value="Genomic_DNA"/>
</dbReference>
<feature type="signal peptide" evidence="3">
    <location>
        <begin position="1"/>
        <end position="25"/>
    </location>
</feature>
<dbReference type="AlphaFoldDB" id="A0A066WY43"/>
<comment type="caution">
    <text evidence="5">The sequence shown here is derived from an EMBL/GenBank/DDBJ whole genome shotgun (WGS) entry which is preliminary data.</text>
</comment>
<dbReference type="Gene3D" id="3.30.60.10">
    <property type="entry name" value="Endochitinase-like"/>
    <property type="match status" value="2"/>
</dbReference>
<evidence type="ECO:0000313" key="6">
    <source>
        <dbReference type="Proteomes" id="UP000027238"/>
    </source>
</evidence>
<dbReference type="InterPro" id="IPR036861">
    <property type="entry name" value="Endochitinase-like_sf"/>
</dbReference>
<dbReference type="OMA" id="QPYIWDS"/>
<dbReference type="PROSITE" id="PS50941">
    <property type="entry name" value="CHIT_BIND_I_2"/>
    <property type="match status" value="1"/>
</dbReference>
<comment type="caution">
    <text evidence="2">Lacks conserved residue(s) required for the propagation of feature annotation.</text>
</comment>
<reference evidence="6" key="1">
    <citation type="journal article" date="2014" name="Genome Announc.">
        <title>Draft genome sequence of Colletotrichum sublineola, a destructive pathogen of cultivated sorghum.</title>
        <authorList>
            <person name="Baroncelli R."/>
            <person name="Sanz-Martin J.M."/>
            <person name="Rech G.E."/>
            <person name="Sukno S.A."/>
            <person name="Thon M.R."/>
        </authorList>
    </citation>
    <scope>NUCLEOTIDE SEQUENCE [LARGE SCALE GENOMIC DNA]</scope>
    <source>
        <strain evidence="6">TX430BB</strain>
    </source>
</reference>
<organism evidence="5 6">
    <name type="scientific">Colletotrichum sublineola</name>
    <name type="common">Sorghum anthracnose fungus</name>
    <dbReference type="NCBI Taxonomy" id="1173701"/>
    <lineage>
        <taxon>Eukaryota</taxon>
        <taxon>Fungi</taxon>
        <taxon>Dikarya</taxon>
        <taxon>Ascomycota</taxon>
        <taxon>Pezizomycotina</taxon>
        <taxon>Sordariomycetes</taxon>
        <taxon>Hypocreomycetidae</taxon>
        <taxon>Glomerellales</taxon>
        <taxon>Glomerellaceae</taxon>
        <taxon>Colletotrichum</taxon>
        <taxon>Colletotrichum graminicola species complex</taxon>
    </lineage>
</organism>
<dbReference type="HOGENOM" id="CLU_670868_0_0_1"/>
<dbReference type="Proteomes" id="UP000027238">
    <property type="component" value="Unassembled WGS sequence"/>
</dbReference>
<evidence type="ECO:0000256" key="3">
    <source>
        <dbReference type="SAM" id="SignalP"/>
    </source>
</evidence>
<evidence type="ECO:0000256" key="2">
    <source>
        <dbReference type="PROSITE-ProRule" id="PRU00261"/>
    </source>
</evidence>
<gene>
    <name evidence="5" type="ORF">CSUB01_03509</name>
</gene>
<keyword evidence="3" id="KW-0732">Signal</keyword>
<dbReference type="InterPro" id="IPR001002">
    <property type="entry name" value="Chitin-bd_1"/>
</dbReference>
<protein>
    <recommendedName>
        <fullName evidence="4">Chitin-binding type-1 domain-containing protein</fullName>
    </recommendedName>
</protein>
<accession>A0A066WY43</accession>
<feature type="chain" id="PRO_5001633374" description="Chitin-binding type-1 domain-containing protein" evidence="3">
    <location>
        <begin position="26"/>
        <end position="410"/>
    </location>
</feature>
<sequence length="410" mass="43445">MKLFNLAGATCWPAVATLFFHLSLAQDGKSCQPYIWDSSPSLMGIESVDPGPTEGTYIELAYRYSLPNDQFFVLNPNLDKDCSNIKPQTEYCVAGFIEPTRAFDGLCGPQHNNATCLGTGKQCCNAETWTCGDSPEDCAPGNCYEGDCVGDTVWSTDGTCGQFYGDRVCTGRWGNCCSVDGRCGTGEAFCGLLNCQHGDCDIWKQDEQPAGTKWTKDGTCGGAEGMRCSPEWGRCCNVNGVCGEKPADCYVERGCQDEFGICASNSTSDVSTSTTVSASTAPGTVTSSGTSVAITSTSTTVAPSPACTGGPNAPGITDNLKGLCSYSCDYNHCLAGACVCTGPAAEPAPGIPDPTGRHGCPDDNITEDLGYYKDLCEFTCSRGYCPPEVKVKARDKRRMKMNMAIGRLLL</sequence>
<feature type="domain" description="Chitin-binding type-1" evidence="4">
    <location>
        <begin position="157"/>
        <end position="202"/>
    </location>
</feature>
<name>A0A066WY43_COLSU</name>
<dbReference type="OrthoDB" id="4846743at2759"/>
<keyword evidence="2" id="KW-1015">Disulfide bond</keyword>
<evidence type="ECO:0000256" key="1">
    <source>
        <dbReference type="ARBA" id="ARBA00022669"/>
    </source>
</evidence>
<keyword evidence="1 2" id="KW-0147">Chitin-binding</keyword>
<proteinExistence type="predicted"/>
<evidence type="ECO:0000313" key="5">
    <source>
        <dbReference type="EMBL" id="KDN60344.1"/>
    </source>
</evidence>
<dbReference type="STRING" id="1173701.A0A066WY43"/>
<dbReference type="eggNOG" id="ENOG502STNY">
    <property type="taxonomic scope" value="Eukaryota"/>
</dbReference>
<keyword evidence="6" id="KW-1185">Reference proteome</keyword>
<dbReference type="GO" id="GO:0008061">
    <property type="term" value="F:chitin binding"/>
    <property type="evidence" value="ECO:0007669"/>
    <property type="project" value="UniProtKB-UniRule"/>
</dbReference>
<evidence type="ECO:0000259" key="4">
    <source>
        <dbReference type="PROSITE" id="PS50941"/>
    </source>
</evidence>